<dbReference type="GO" id="GO:0016887">
    <property type="term" value="F:ATP hydrolysis activity"/>
    <property type="evidence" value="ECO:0007669"/>
    <property type="project" value="InterPro"/>
</dbReference>
<evidence type="ECO:0000259" key="2">
    <source>
        <dbReference type="Pfam" id="PF00437"/>
    </source>
</evidence>
<dbReference type="InterPro" id="IPR027417">
    <property type="entry name" value="P-loop_NTPase"/>
</dbReference>
<dbReference type="PANTHER" id="PTHR30486:SF6">
    <property type="entry name" value="TYPE IV PILUS RETRACTATION ATPASE PILT"/>
    <property type="match status" value="1"/>
</dbReference>
<gene>
    <name evidence="3" type="ORF">BAA96_1p0004</name>
</gene>
<dbReference type="Gene3D" id="3.30.450.90">
    <property type="match status" value="1"/>
</dbReference>
<dbReference type="PANTHER" id="PTHR30486">
    <property type="entry name" value="TWITCHING MOTILITY PROTEIN PILT"/>
    <property type="match status" value="1"/>
</dbReference>
<dbReference type="AlphaFoldDB" id="A0A1P8KGA0"/>
<dbReference type="SUPFAM" id="SSF52540">
    <property type="entry name" value="P-loop containing nucleoside triphosphate hydrolases"/>
    <property type="match status" value="1"/>
</dbReference>
<evidence type="ECO:0000256" key="1">
    <source>
        <dbReference type="ARBA" id="ARBA00006611"/>
    </source>
</evidence>
<proteinExistence type="inferred from homology"/>
<dbReference type="InterPro" id="IPR050921">
    <property type="entry name" value="T4SS_GSP_E_ATPase"/>
</dbReference>
<evidence type="ECO:0000313" key="3">
    <source>
        <dbReference type="EMBL" id="APW48711.1"/>
    </source>
</evidence>
<name>A0A1P8KGA0_ACILW</name>
<dbReference type="Gene3D" id="3.40.50.300">
    <property type="entry name" value="P-loop containing nucleotide triphosphate hydrolases"/>
    <property type="match status" value="1"/>
</dbReference>
<dbReference type="RefSeq" id="WP_032055045.1">
    <property type="nucleotide sequence ID" value="NZ_CP082144.1"/>
</dbReference>
<protein>
    <submittedName>
        <fullName evidence="3">Type IV secretion system protein DotB</fullName>
    </submittedName>
</protein>
<dbReference type="EMBL" id="KX426227">
    <property type="protein sequence ID" value="APW48711.1"/>
    <property type="molecule type" value="Genomic_DNA"/>
</dbReference>
<organism evidence="3">
    <name type="scientific">Acinetobacter lwoffii</name>
    <dbReference type="NCBI Taxonomy" id="28090"/>
    <lineage>
        <taxon>Bacteria</taxon>
        <taxon>Pseudomonadati</taxon>
        <taxon>Pseudomonadota</taxon>
        <taxon>Gammaproteobacteria</taxon>
        <taxon>Moraxellales</taxon>
        <taxon>Moraxellaceae</taxon>
        <taxon>Acinetobacter</taxon>
    </lineage>
</organism>
<geneLocation type="plasmid" evidence="3">
    <name>pALWED1.1</name>
</geneLocation>
<keyword evidence="3" id="KW-0614">Plasmid</keyword>
<feature type="domain" description="Bacterial type II secretion system protein E" evidence="2">
    <location>
        <begin position="71"/>
        <end position="356"/>
    </location>
</feature>
<comment type="similarity">
    <text evidence="1">Belongs to the GSP E family.</text>
</comment>
<accession>A0A1P8KGA0</accession>
<sequence>MQMKVSTLKAKSALFDVNKIKGSENKILTATKDIRKDYDSSRGFGLATLTAITTYKDPKQGFKSRDEFESLLYEALAHGASDIFISPDRPITMMKDLDLYSLTHRIINRDEALHILRTIADENAYLVLINNKFINKAYRILQKDASGKETRYNFRVNVSRTSYRGSGDSFQITLRTISGIPPHFSKVGLDEDFIKRSLPHNGCYIIGGITGSGKSTTLASNIRYVLENNTHIRGNILTHNEPIEYEYDAIESTHSIVSQSEIPNNFETFADANREAMRRRPAAVEIGELRDKETISAALELSLTGHPVFATVHATTVDKIIPRMLKRFKHEEHLQAAADIIGSVYTLIAQRLVKDVNGKVFAVREHLILSPQLKEQLLLIDDIHDQQKFIRELMINSDGSDPNISKSFRKQADDLLKAGRLHEDYYYKLIY</sequence>
<reference evidence="3" key="1">
    <citation type="journal article" date="2016" name="Biomed. Res. Int.">
        <title>Resistance of Permafrost and Modern Acinetobacter lwoffii Strains to Heavy Metals and Arsenic Revealed by Genome Analysis.</title>
        <authorList>
            <person name="Mindlin S."/>
            <person name="Petrenko A."/>
            <person name="Kurakov A."/>
            <person name="Beletsky A."/>
            <person name="Mardanov A."/>
            <person name="Petrova M."/>
        </authorList>
    </citation>
    <scope>NUCLEOTIDE SEQUENCE</scope>
    <source>
        <strain evidence="3">ED23-35</strain>
        <plasmid evidence="3">pALWED1.1</plasmid>
    </source>
</reference>
<dbReference type="Pfam" id="PF00437">
    <property type="entry name" value="T2SSE"/>
    <property type="match status" value="1"/>
</dbReference>
<dbReference type="InterPro" id="IPR001482">
    <property type="entry name" value="T2SS/T4SS_dom"/>
</dbReference>